<accession>A0A397JDT7</accession>
<evidence type="ECO:0000313" key="1">
    <source>
        <dbReference type="EMBL" id="RHZ84116.1"/>
    </source>
</evidence>
<dbReference type="Proteomes" id="UP000266861">
    <property type="component" value="Unassembled WGS sequence"/>
</dbReference>
<proteinExistence type="predicted"/>
<protein>
    <submittedName>
        <fullName evidence="1">Uncharacterized protein</fullName>
    </submittedName>
</protein>
<name>A0A397JDT7_9GLOM</name>
<reference evidence="1 2" key="1">
    <citation type="submission" date="2018-08" db="EMBL/GenBank/DDBJ databases">
        <title>Genome and evolution of the arbuscular mycorrhizal fungus Diversispora epigaea (formerly Glomus versiforme) and its bacterial endosymbionts.</title>
        <authorList>
            <person name="Sun X."/>
            <person name="Fei Z."/>
            <person name="Harrison M."/>
        </authorList>
    </citation>
    <scope>NUCLEOTIDE SEQUENCE [LARGE SCALE GENOMIC DNA]</scope>
    <source>
        <strain evidence="1 2">IT104</strain>
    </source>
</reference>
<organism evidence="1 2">
    <name type="scientific">Diversispora epigaea</name>
    <dbReference type="NCBI Taxonomy" id="1348612"/>
    <lineage>
        <taxon>Eukaryota</taxon>
        <taxon>Fungi</taxon>
        <taxon>Fungi incertae sedis</taxon>
        <taxon>Mucoromycota</taxon>
        <taxon>Glomeromycotina</taxon>
        <taxon>Glomeromycetes</taxon>
        <taxon>Diversisporales</taxon>
        <taxon>Diversisporaceae</taxon>
        <taxon>Diversispora</taxon>
    </lineage>
</organism>
<evidence type="ECO:0000313" key="2">
    <source>
        <dbReference type="Proteomes" id="UP000266861"/>
    </source>
</evidence>
<dbReference type="OrthoDB" id="2438096at2759"/>
<dbReference type="AlphaFoldDB" id="A0A397JDT7"/>
<gene>
    <name evidence="1" type="ORF">Glove_85g120</name>
</gene>
<dbReference type="EMBL" id="PQFF01000081">
    <property type="protein sequence ID" value="RHZ84116.1"/>
    <property type="molecule type" value="Genomic_DNA"/>
</dbReference>
<keyword evidence="2" id="KW-1185">Reference proteome</keyword>
<sequence length="101" mass="11610">MVEGTPSKPFSEWDFPDMYRPYGLCESGDDPTLSIFSPFTCGCKDLKGESSPAILKHLIARTEAHAPNHVNEASKSHYVFSYLLSKFKIRSKKEHYRIRWV</sequence>
<comment type="caution">
    <text evidence="1">The sequence shown here is derived from an EMBL/GenBank/DDBJ whole genome shotgun (WGS) entry which is preliminary data.</text>
</comment>